<dbReference type="InterPro" id="IPR021678">
    <property type="entry name" value="DUF3263"/>
</dbReference>
<organism evidence="1 2">
    <name type="scientific">Lysobacter korlensis</name>
    <dbReference type="NCBI Taxonomy" id="553636"/>
    <lineage>
        <taxon>Bacteria</taxon>
        <taxon>Pseudomonadati</taxon>
        <taxon>Pseudomonadota</taxon>
        <taxon>Gammaproteobacteria</taxon>
        <taxon>Lysobacterales</taxon>
        <taxon>Lysobacteraceae</taxon>
        <taxon>Lysobacter</taxon>
    </lineage>
</organism>
<dbReference type="RefSeq" id="WP_386673025.1">
    <property type="nucleotide sequence ID" value="NZ_JBHLTG010000006.1"/>
</dbReference>
<protein>
    <submittedName>
        <fullName evidence="1">DUF3263 domain-containing protein</fullName>
    </submittedName>
</protein>
<dbReference type="Proteomes" id="UP001589896">
    <property type="component" value="Unassembled WGS sequence"/>
</dbReference>
<evidence type="ECO:0000313" key="1">
    <source>
        <dbReference type="EMBL" id="MFC0680891.1"/>
    </source>
</evidence>
<name>A0ABV6RV89_9GAMM</name>
<gene>
    <name evidence="1" type="ORF">ACFFGH_23930</name>
</gene>
<keyword evidence="2" id="KW-1185">Reference proteome</keyword>
<dbReference type="EMBL" id="JBHLTG010000006">
    <property type="protein sequence ID" value="MFC0680891.1"/>
    <property type="molecule type" value="Genomic_DNA"/>
</dbReference>
<sequence length="104" mass="11930">MEPMLDPDRLVPAPAGALTERDREILEMERREWRSPGAKELAVRTELGLSAARYYQVLNALLDSPEALRADPMLVKRLRRIRDARVHARRIRQFRASAAGSDHE</sequence>
<evidence type="ECO:0000313" key="2">
    <source>
        <dbReference type="Proteomes" id="UP001589896"/>
    </source>
</evidence>
<proteinExistence type="predicted"/>
<comment type="caution">
    <text evidence="1">The sequence shown here is derived from an EMBL/GenBank/DDBJ whole genome shotgun (WGS) entry which is preliminary data.</text>
</comment>
<reference evidence="1 2" key="1">
    <citation type="submission" date="2024-09" db="EMBL/GenBank/DDBJ databases">
        <authorList>
            <person name="Sun Q."/>
            <person name="Mori K."/>
        </authorList>
    </citation>
    <scope>NUCLEOTIDE SEQUENCE [LARGE SCALE GENOMIC DNA]</scope>
    <source>
        <strain evidence="1 2">KCTC 23076</strain>
    </source>
</reference>
<accession>A0ABV6RV89</accession>
<dbReference type="Pfam" id="PF11662">
    <property type="entry name" value="DUF3263"/>
    <property type="match status" value="1"/>
</dbReference>